<dbReference type="EMBL" id="JABELV010000184">
    <property type="protein sequence ID" value="KAG7528419.1"/>
    <property type="molecule type" value="Genomic_DNA"/>
</dbReference>
<keyword evidence="4 11" id="KW-0479">Metal-binding</keyword>
<dbReference type="SMART" id="SM00356">
    <property type="entry name" value="ZnF_C3H1"/>
    <property type="match status" value="5"/>
</dbReference>
<keyword evidence="17" id="KW-1185">Reference proteome</keyword>
<dbReference type="SUPFAM" id="SSF57756">
    <property type="entry name" value="Retrovirus zinc finger-like domains"/>
    <property type="match status" value="1"/>
</dbReference>
<dbReference type="Pfam" id="PF00098">
    <property type="entry name" value="zf-CCHC"/>
    <property type="match status" value="1"/>
</dbReference>
<feature type="zinc finger region" description="C3H1-type" evidence="11">
    <location>
        <begin position="134"/>
        <end position="161"/>
    </location>
</feature>
<feature type="region of interest" description="Disordered" evidence="13">
    <location>
        <begin position="340"/>
        <end position="364"/>
    </location>
</feature>
<feature type="zinc finger region" description="C3H1-type" evidence="11">
    <location>
        <begin position="107"/>
        <end position="133"/>
    </location>
</feature>
<evidence type="ECO:0000259" key="15">
    <source>
        <dbReference type="PROSITE" id="PS50158"/>
    </source>
</evidence>
<evidence type="ECO:0000256" key="10">
    <source>
        <dbReference type="ARBA" id="ARBA00024826"/>
    </source>
</evidence>
<comment type="subcellular location">
    <subcellularLocation>
        <location evidence="1 12">Nucleus</location>
    </subcellularLocation>
</comment>
<keyword evidence="9 12" id="KW-0539">Nucleus</keyword>
<evidence type="ECO:0000256" key="7">
    <source>
        <dbReference type="ARBA" id="ARBA00022833"/>
    </source>
</evidence>
<evidence type="ECO:0000256" key="13">
    <source>
        <dbReference type="SAM" id="MobiDB-lite"/>
    </source>
</evidence>
<dbReference type="GO" id="GO:0003723">
    <property type="term" value="F:RNA binding"/>
    <property type="evidence" value="ECO:0007669"/>
    <property type="project" value="UniProtKB-UniRule"/>
</dbReference>
<keyword evidence="5 12" id="KW-0677">Repeat</keyword>
<keyword evidence="3 12" id="KW-0507">mRNA processing</keyword>
<keyword evidence="8 12" id="KW-0694">RNA-binding</keyword>
<evidence type="ECO:0000256" key="3">
    <source>
        <dbReference type="ARBA" id="ARBA00022664"/>
    </source>
</evidence>
<evidence type="ECO:0000256" key="11">
    <source>
        <dbReference type="PROSITE-ProRule" id="PRU00723"/>
    </source>
</evidence>
<feature type="zinc finger region" description="C3H1-type" evidence="11">
    <location>
        <begin position="32"/>
        <end position="60"/>
    </location>
</feature>
<feature type="domain" description="C3H1-type" evidence="14">
    <location>
        <begin position="107"/>
        <end position="133"/>
    </location>
</feature>
<dbReference type="PANTHER" id="PTHR23102">
    <property type="entry name" value="CLEAVAGE AND POLYADENYLATION SPECIFICITY FACTOR SUBUNIT 4-RELATED"/>
    <property type="match status" value="1"/>
</dbReference>
<protein>
    <recommendedName>
        <fullName evidence="12">mRNA 3'-end-processing protein</fullName>
    </recommendedName>
</protein>
<dbReference type="Gene3D" id="4.10.1000.10">
    <property type="entry name" value="Zinc finger, CCCH-type"/>
    <property type="match status" value="2"/>
</dbReference>
<sequence>MASLEEWVEPDFHQVNLDIEAHLKNERGYKLDADDQICKDNLEPEGCPLGANCPLRHTTPSRANFQPPPPIPSHPRDREKVLTVCKHYLRGLCIMGKNCEFLHEYDLRRFPECWWWGTYGFCSAGDECLYYHPKVRKRECEDYNRGFCRLGPECPRKHIRRTMCPFYMAGFCPDGPQCTMGHPSPNLPSAQAYDPPTPPLQKDVGPPPPGYGRYHLYDPFNPAHWQVWAGVGGSSGGRFGGYNNNGGGGYNNAPQAIPSNIDEAARSAAVNLAHRMGLRDIPDDGGRAQGGNLWRYTAMVEKGLIKPPSEGGKGWKSADELRTVTCYRCGEKGHYATVCPNPAKPGDRGGLNRRRKWQEGDPPL</sequence>
<dbReference type="InterPro" id="IPR036855">
    <property type="entry name" value="Znf_CCCH_sf"/>
</dbReference>
<evidence type="ECO:0000256" key="1">
    <source>
        <dbReference type="ARBA" id="ARBA00004123"/>
    </source>
</evidence>
<reference evidence="16" key="1">
    <citation type="submission" date="2020-04" db="EMBL/GenBank/DDBJ databases">
        <title>Analysis of mating type loci in Filobasidium floriforme.</title>
        <authorList>
            <person name="Nowrousian M."/>
        </authorList>
    </citation>
    <scope>NUCLEOTIDE SEQUENCE</scope>
    <source>
        <strain evidence="16">CBS 6242</strain>
    </source>
</reference>
<organism evidence="16 17">
    <name type="scientific">Filobasidium floriforme</name>
    <dbReference type="NCBI Taxonomy" id="5210"/>
    <lineage>
        <taxon>Eukaryota</taxon>
        <taxon>Fungi</taxon>
        <taxon>Dikarya</taxon>
        <taxon>Basidiomycota</taxon>
        <taxon>Agaricomycotina</taxon>
        <taxon>Tremellomycetes</taxon>
        <taxon>Filobasidiales</taxon>
        <taxon>Filobasidiaceae</taxon>
        <taxon>Filobasidium</taxon>
    </lineage>
</organism>
<keyword evidence="6 11" id="KW-0863">Zinc-finger</keyword>
<evidence type="ECO:0000256" key="4">
    <source>
        <dbReference type="ARBA" id="ARBA00022723"/>
    </source>
</evidence>
<dbReference type="FunFam" id="4.10.1000.10:FF:000017">
    <property type="entry name" value="Cleavage and polyadenylation specificity factor 30 kDa subunit"/>
    <property type="match status" value="1"/>
</dbReference>
<evidence type="ECO:0000256" key="8">
    <source>
        <dbReference type="ARBA" id="ARBA00022884"/>
    </source>
</evidence>
<feature type="domain" description="C3H1-type" evidence="14">
    <location>
        <begin position="32"/>
        <end position="60"/>
    </location>
</feature>
<feature type="domain" description="C3H1-type" evidence="14">
    <location>
        <begin position="163"/>
        <end position="185"/>
    </location>
</feature>
<feature type="zinc finger region" description="C3H1-type" evidence="11">
    <location>
        <begin position="163"/>
        <end position="185"/>
    </location>
</feature>
<evidence type="ECO:0000313" key="17">
    <source>
        <dbReference type="Proteomes" id="UP000812966"/>
    </source>
</evidence>
<proteinExistence type="inferred from homology"/>
<feature type="region of interest" description="Disordered" evidence="13">
    <location>
        <begin position="183"/>
        <end position="204"/>
    </location>
</feature>
<keyword evidence="7 11" id="KW-0862">Zinc</keyword>
<dbReference type="Pfam" id="PF14608">
    <property type="entry name" value="zf-CCCH_2"/>
    <property type="match status" value="3"/>
</dbReference>
<feature type="domain" description="C3H1-type" evidence="14">
    <location>
        <begin position="79"/>
        <end position="106"/>
    </location>
</feature>
<accession>A0A8K0NMF8</accession>
<comment type="similarity">
    <text evidence="2 12">Belongs to the CPSF4/YTH1 family.</text>
</comment>
<dbReference type="InterPro" id="IPR045348">
    <property type="entry name" value="CPSF4/Yth1"/>
</dbReference>
<feature type="zinc finger region" description="C3H1-type" evidence="11">
    <location>
        <begin position="79"/>
        <end position="106"/>
    </location>
</feature>
<dbReference type="AlphaFoldDB" id="A0A8K0NMF8"/>
<dbReference type="PROSITE" id="PS50103">
    <property type="entry name" value="ZF_C3H1"/>
    <property type="match status" value="5"/>
</dbReference>
<name>A0A8K0NMF8_9TREE</name>
<gene>
    <name evidence="16" type="ORF">FFLO_06165</name>
</gene>
<dbReference type="GO" id="GO:0008270">
    <property type="term" value="F:zinc ion binding"/>
    <property type="evidence" value="ECO:0007669"/>
    <property type="project" value="UniProtKB-KW"/>
</dbReference>
<dbReference type="PANTHER" id="PTHR23102:SF24">
    <property type="entry name" value="CLEAVAGE AND POLYADENYLATION SPECIFICITY FACTOR SUBUNIT 4"/>
    <property type="match status" value="1"/>
</dbReference>
<dbReference type="Gene3D" id="4.10.60.10">
    <property type="entry name" value="Zinc finger, CCHC-type"/>
    <property type="match status" value="1"/>
</dbReference>
<evidence type="ECO:0000256" key="6">
    <source>
        <dbReference type="ARBA" id="ARBA00022771"/>
    </source>
</evidence>
<dbReference type="PROSITE" id="PS50158">
    <property type="entry name" value="ZF_CCHC"/>
    <property type="match status" value="1"/>
</dbReference>
<dbReference type="GO" id="GO:0005634">
    <property type="term" value="C:nucleus"/>
    <property type="evidence" value="ECO:0007669"/>
    <property type="project" value="UniProtKB-SubCell"/>
</dbReference>
<feature type="domain" description="CCHC-type" evidence="15">
    <location>
        <begin position="326"/>
        <end position="341"/>
    </location>
</feature>
<evidence type="ECO:0000256" key="5">
    <source>
        <dbReference type="ARBA" id="ARBA00022737"/>
    </source>
</evidence>
<feature type="compositionally biased region" description="Pro residues" evidence="13">
    <location>
        <begin position="195"/>
        <end position="204"/>
    </location>
</feature>
<dbReference type="InterPro" id="IPR036875">
    <property type="entry name" value="Znf_CCHC_sf"/>
</dbReference>
<dbReference type="InterPro" id="IPR000571">
    <property type="entry name" value="Znf_CCCH"/>
</dbReference>
<dbReference type="GO" id="GO:0031124">
    <property type="term" value="P:mRNA 3'-end processing"/>
    <property type="evidence" value="ECO:0007669"/>
    <property type="project" value="UniProtKB-UniRule"/>
</dbReference>
<comment type="caution">
    <text evidence="16">The sequence shown here is derived from an EMBL/GenBank/DDBJ whole genome shotgun (WGS) entry which is preliminary data.</text>
</comment>
<dbReference type="InterPro" id="IPR001878">
    <property type="entry name" value="Znf_CCHC"/>
</dbReference>
<dbReference type="SMART" id="SM00343">
    <property type="entry name" value="ZnF_C2HC"/>
    <property type="match status" value="1"/>
</dbReference>
<evidence type="ECO:0000256" key="2">
    <source>
        <dbReference type="ARBA" id="ARBA00008907"/>
    </source>
</evidence>
<dbReference type="SUPFAM" id="SSF90229">
    <property type="entry name" value="CCCH zinc finger"/>
    <property type="match status" value="1"/>
</dbReference>
<evidence type="ECO:0000313" key="16">
    <source>
        <dbReference type="EMBL" id="KAG7528419.1"/>
    </source>
</evidence>
<evidence type="ECO:0000256" key="9">
    <source>
        <dbReference type="ARBA" id="ARBA00023242"/>
    </source>
</evidence>
<evidence type="ECO:0000259" key="14">
    <source>
        <dbReference type="PROSITE" id="PS50103"/>
    </source>
</evidence>
<comment type="function">
    <text evidence="10 12">Component of the cleavage factor I (CF I) involved in pre-mRNA 3'-end processing.</text>
</comment>
<feature type="domain" description="C3H1-type" evidence="14">
    <location>
        <begin position="134"/>
        <end position="161"/>
    </location>
</feature>
<dbReference type="Proteomes" id="UP000812966">
    <property type="component" value="Unassembled WGS sequence"/>
</dbReference>
<evidence type="ECO:0000256" key="12">
    <source>
        <dbReference type="RuleBase" id="RU369008"/>
    </source>
</evidence>